<dbReference type="GeneTree" id="ENSGT01150000286909"/>
<reference evidence="3" key="1">
    <citation type="submission" date="2025-08" db="UniProtKB">
        <authorList>
            <consortium name="Ensembl"/>
        </authorList>
    </citation>
    <scope>IDENTIFICATION</scope>
</reference>
<dbReference type="Pfam" id="PF00078">
    <property type="entry name" value="RVT_1"/>
    <property type="match status" value="1"/>
</dbReference>
<feature type="domain" description="Reverse transcriptase" evidence="2">
    <location>
        <begin position="1"/>
        <end position="148"/>
    </location>
</feature>
<dbReference type="InterPro" id="IPR000477">
    <property type="entry name" value="RT_dom"/>
</dbReference>
<organism evidence="3 4">
    <name type="scientific">Oryzias melastigma</name>
    <name type="common">Marine medaka</name>
    <dbReference type="NCBI Taxonomy" id="30732"/>
    <lineage>
        <taxon>Eukaryota</taxon>
        <taxon>Metazoa</taxon>
        <taxon>Chordata</taxon>
        <taxon>Craniata</taxon>
        <taxon>Vertebrata</taxon>
        <taxon>Euteleostomi</taxon>
        <taxon>Actinopterygii</taxon>
        <taxon>Neopterygii</taxon>
        <taxon>Teleostei</taxon>
        <taxon>Neoteleostei</taxon>
        <taxon>Acanthomorphata</taxon>
        <taxon>Ovalentaria</taxon>
        <taxon>Atherinomorphae</taxon>
        <taxon>Beloniformes</taxon>
        <taxon>Adrianichthyidae</taxon>
        <taxon>Oryziinae</taxon>
        <taxon>Oryzias</taxon>
    </lineage>
</organism>
<keyword evidence="4" id="KW-1185">Reference proteome</keyword>
<name>A0A3B3DCG5_ORYME</name>
<accession>A0A3B3DCG5</accession>
<dbReference type="AlphaFoldDB" id="A0A3B3DCG5"/>
<evidence type="ECO:0000259" key="2">
    <source>
        <dbReference type="PROSITE" id="PS50878"/>
    </source>
</evidence>
<dbReference type="Proteomes" id="UP000261560">
    <property type="component" value="Unplaced"/>
</dbReference>
<keyword evidence="1" id="KW-0812">Transmembrane</keyword>
<dbReference type="Ensembl" id="ENSOMET00000001085.1">
    <property type="protein sequence ID" value="ENSOMEP00000027782.1"/>
    <property type="gene ID" value="ENSOMEG00000010456.1"/>
</dbReference>
<dbReference type="OMA" id="HINHITQ"/>
<keyword evidence="1" id="KW-0472">Membrane</keyword>
<dbReference type="STRING" id="30732.ENSOMEP00000027782"/>
<dbReference type="PROSITE" id="PS50878">
    <property type="entry name" value="RT_POL"/>
    <property type="match status" value="1"/>
</dbReference>
<evidence type="ECO:0000313" key="4">
    <source>
        <dbReference type="Proteomes" id="UP000261560"/>
    </source>
</evidence>
<feature type="transmembrane region" description="Helical" evidence="1">
    <location>
        <begin position="38"/>
        <end position="55"/>
    </location>
</feature>
<reference evidence="3" key="2">
    <citation type="submission" date="2025-09" db="UniProtKB">
        <authorList>
            <consortium name="Ensembl"/>
        </authorList>
    </citation>
    <scope>IDENTIFICATION</scope>
</reference>
<dbReference type="PANTHER" id="PTHR33332">
    <property type="entry name" value="REVERSE TRANSCRIPTASE DOMAIN-CONTAINING PROTEIN"/>
    <property type="match status" value="1"/>
</dbReference>
<evidence type="ECO:0000256" key="1">
    <source>
        <dbReference type="SAM" id="Phobius"/>
    </source>
</evidence>
<sequence>HRLPPHPSGQTFQYWHHQPTPQLVPLAPVTTGVPQGSVLGPLLFIIYLLPLCYIFQKHNVQFQCYVHDTQLYISSKPGSTFPPSSLSECLLEVKSWFTANFLKLNCNKTELLIVGTKSIFSKNCNFSLTLDNSSISPSPQVKSLGVILDSTLSFSAHINHITQTAYFHLRNIRRLRPSLTPHSTAVLVHSLVTYRTDYCNSLLSGLSQKTFRKLQLVQNSATRIITQSPSIQHITPVLQQLHWLPVPHRITYKILILTFKALHNLAPSYLSELLTVATPPRSLRSSSSLRLVPPRSRLITMG</sequence>
<protein>
    <recommendedName>
        <fullName evidence="2">Reverse transcriptase domain-containing protein</fullName>
    </recommendedName>
</protein>
<keyword evidence="1" id="KW-1133">Transmembrane helix</keyword>
<dbReference type="PaxDb" id="30732-ENSOMEP00000027782"/>
<proteinExistence type="predicted"/>
<evidence type="ECO:0000313" key="3">
    <source>
        <dbReference type="Ensembl" id="ENSOMEP00000027782.1"/>
    </source>
</evidence>